<sequence>MRHFFNQQLFATNVMTVPVDAAIAAEFSGEARRAISGMATVKPDWPSNIEWVAPSQPEAHGVFESAFGRMGVAAHVRGFLDVHREVRLYAGFMVIRSECSAPTFHVDWINTNNEAFTLLTPVSPVPKGFGLLYRRADGQIAEYDYNVGEAIVFGDHFYHSTKPGRSHEPVVLLCFEFGTDKMQHWDKILATIAGQAAILRRPDGEFMQTNARFGAGY</sequence>
<evidence type="ECO:0000313" key="2">
    <source>
        <dbReference type="Proteomes" id="UP001500827"/>
    </source>
</evidence>
<organism evidence="1 2">
    <name type="scientific">Sphingomonas limnosediminicola</name>
    <dbReference type="NCBI Taxonomy" id="940133"/>
    <lineage>
        <taxon>Bacteria</taxon>
        <taxon>Pseudomonadati</taxon>
        <taxon>Pseudomonadota</taxon>
        <taxon>Alphaproteobacteria</taxon>
        <taxon>Sphingomonadales</taxon>
        <taxon>Sphingomonadaceae</taxon>
        <taxon>Sphingomonas</taxon>
    </lineage>
</organism>
<protein>
    <submittedName>
        <fullName evidence="1">Uncharacterized protein</fullName>
    </submittedName>
</protein>
<gene>
    <name evidence="1" type="ORF">GCM10022276_05410</name>
</gene>
<name>A0ABP7KVP8_9SPHN</name>
<dbReference type="RefSeq" id="WP_344698157.1">
    <property type="nucleotide sequence ID" value="NZ_BAABBM010000001.1"/>
</dbReference>
<dbReference type="EMBL" id="BAABBM010000001">
    <property type="protein sequence ID" value="GAA3889220.1"/>
    <property type="molecule type" value="Genomic_DNA"/>
</dbReference>
<reference evidence="2" key="1">
    <citation type="journal article" date="2019" name="Int. J. Syst. Evol. Microbiol.">
        <title>The Global Catalogue of Microorganisms (GCM) 10K type strain sequencing project: providing services to taxonomists for standard genome sequencing and annotation.</title>
        <authorList>
            <consortium name="The Broad Institute Genomics Platform"/>
            <consortium name="The Broad Institute Genome Sequencing Center for Infectious Disease"/>
            <person name="Wu L."/>
            <person name="Ma J."/>
        </authorList>
    </citation>
    <scope>NUCLEOTIDE SEQUENCE [LARGE SCALE GENOMIC DNA]</scope>
    <source>
        <strain evidence="2">JCM 17543</strain>
    </source>
</reference>
<comment type="caution">
    <text evidence="1">The sequence shown here is derived from an EMBL/GenBank/DDBJ whole genome shotgun (WGS) entry which is preliminary data.</text>
</comment>
<evidence type="ECO:0000313" key="1">
    <source>
        <dbReference type="EMBL" id="GAA3889220.1"/>
    </source>
</evidence>
<accession>A0ABP7KVP8</accession>
<proteinExistence type="predicted"/>
<keyword evidence="2" id="KW-1185">Reference proteome</keyword>
<dbReference type="Proteomes" id="UP001500827">
    <property type="component" value="Unassembled WGS sequence"/>
</dbReference>